<sequence length="352" mass="38673">MDVNILVPFAAMVAVEFLSVGLTTISKDAMSKGMSPFVFVVYSNALGTLIFFLLSIRAKRAPIRFPVLCKCFLLGLCGYVEMTVMQTCVYTGISYSSPTLASAMANLIPAFTFLLAVVFRLEKLELRNRKSQIKIVGSLVSILGALIVTIYKGPPAGPWPIHPPSQPSSSNLLMIKSNWLLGGLFFTTACLSTSMWNIFQAAVLKEYPSEMTILFFYCFFGTIQCAIVALIAERKNPSAWKLRPHIELVPIISSAIFGTVVSYGLITWCIRKKGPVFVAMFKPIGIAIAVFLGIIFLGDTLYVGSIVGSVVIVVGFYGVIWAQSKEEETYEIHDISQKTPLLESHTYTIILS</sequence>
<feature type="transmembrane region" description="Helical" evidence="6">
    <location>
        <begin position="99"/>
        <end position="121"/>
    </location>
</feature>
<feature type="transmembrane region" description="Helical" evidence="6">
    <location>
        <begin position="277"/>
        <end position="296"/>
    </location>
</feature>
<feature type="domain" description="EamA" evidence="7">
    <location>
        <begin position="181"/>
        <end position="320"/>
    </location>
</feature>
<keyword evidence="3 6" id="KW-0812">Transmembrane</keyword>
<dbReference type="SUPFAM" id="SSF103481">
    <property type="entry name" value="Multidrug resistance efflux transporter EmrE"/>
    <property type="match status" value="2"/>
</dbReference>
<gene>
    <name evidence="8" type="ORF">CFOL_v3_34248</name>
</gene>
<dbReference type="GO" id="GO:0016020">
    <property type="term" value="C:membrane"/>
    <property type="evidence" value="ECO:0007669"/>
    <property type="project" value="UniProtKB-SubCell"/>
</dbReference>
<dbReference type="InterPro" id="IPR000620">
    <property type="entry name" value="EamA_dom"/>
</dbReference>
<dbReference type="InterPro" id="IPR030184">
    <property type="entry name" value="WAT1-related"/>
</dbReference>
<dbReference type="GO" id="GO:0022857">
    <property type="term" value="F:transmembrane transporter activity"/>
    <property type="evidence" value="ECO:0007669"/>
    <property type="project" value="InterPro"/>
</dbReference>
<organism evidence="8 9">
    <name type="scientific">Cephalotus follicularis</name>
    <name type="common">Albany pitcher plant</name>
    <dbReference type="NCBI Taxonomy" id="3775"/>
    <lineage>
        <taxon>Eukaryota</taxon>
        <taxon>Viridiplantae</taxon>
        <taxon>Streptophyta</taxon>
        <taxon>Embryophyta</taxon>
        <taxon>Tracheophyta</taxon>
        <taxon>Spermatophyta</taxon>
        <taxon>Magnoliopsida</taxon>
        <taxon>eudicotyledons</taxon>
        <taxon>Gunneridae</taxon>
        <taxon>Pentapetalae</taxon>
        <taxon>rosids</taxon>
        <taxon>fabids</taxon>
        <taxon>Oxalidales</taxon>
        <taxon>Cephalotaceae</taxon>
        <taxon>Cephalotus</taxon>
    </lineage>
</organism>
<evidence type="ECO:0000259" key="7">
    <source>
        <dbReference type="Pfam" id="PF00892"/>
    </source>
</evidence>
<keyword evidence="5 6" id="KW-0472">Membrane</keyword>
<comment type="similarity">
    <text evidence="2 6">Belongs to the drug/metabolite transporter (DMT) superfamily. Plant drug/metabolite exporter (P-DME) (TC 2.A.7.4) family.</text>
</comment>
<feature type="transmembrane region" description="Helical" evidence="6">
    <location>
        <begin position="251"/>
        <end position="270"/>
    </location>
</feature>
<proteinExistence type="inferred from homology"/>
<reference evidence="9" key="1">
    <citation type="submission" date="2016-04" db="EMBL/GenBank/DDBJ databases">
        <title>Cephalotus genome sequencing.</title>
        <authorList>
            <person name="Fukushima K."/>
            <person name="Hasebe M."/>
            <person name="Fang X."/>
        </authorList>
    </citation>
    <scope>NUCLEOTIDE SEQUENCE [LARGE SCALE GENOMIC DNA]</scope>
    <source>
        <strain evidence="9">cv. St1</strain>
    </source>
</reference>
<protein>
    <recommendedName>
        <fullName evidence="6">WAT1-related protein</fullName>
    </recommendedName>
</protein>
<evidence type="ECO:0000256" key="1">
    <source>
        <dbReference type="ARBA" id="ARBA00004141"/>
    </source>
</evidence>
<dbReference type="EMBL" id="BDDD01006676">
    <property type="protein sequence ID" value="GAV90846.1"/>
    <property type="molecule type" value="Genomic_DNA"/>
</dbReference>
<feature type="transmembrane region" description="Helical" evidence="6">
    <location>
        <begin position="5"/>
        <end position="25"/>
    </location>
</feature>
<feature type="transmembrane region" description="Helical" evidence="6">
    <location>
        <begin position="68"/>
        <end position="93"/>
    </location>
</feature>
<dbReference type="Proteomes" id="UP000187406">
    <property type="component" value="Unassembled WGS sequence"/>
</dbReference>
<evidence type="ECO:0000256" key="3">
    <source>
        <dbReference type="ARBA" id="ARBA00022692"/>
    </source>
</evidence>
<dbReference type="Pfam" id="PF00892">
    <property type="entry name" value="EamA"/>
    <property type="match status" value="2"/>
</dbReference>
<dbReference type="PANTHER" id="PTHR31218">
    <property type="entry name" value="WAT1-RELATED PROTEIN"/>
    <property type="match status" value="1"/>
</dbReference>
<evidence type="ECO:0000313" key="9">
    <source>
        <dbReference type="Proteomes" id="UP000187406"/>
    </source>
</evidence>
<feature type="transmembrane region" description="Helical" evidence="6">
    <location>
        <begin position="211"/>
        <end position="231"/>
    </location>
</feature>
<feature type="transmembrane region" description="Helical" evidence="6">
    <location>
        <begin position="133"/>
        <end position="151"/>
    </location>
</feature>
<dbReference type="InterPro" id="IPR037185">
    <property type="entry name" value="EmrE-like"/>
</dbReference>
<dbReference type="AlphaFoldDB" id="A0A1Q3DE87"/>
<dbReference type="OrthoDB" id="1728340at2759"/>
<dbReference type="InParanoid" id="A0A1Q3DE87"/>
<feature type="transmembrane region" description="Helical" evidence="6">
    <location>
        <begin position="37"/>
        <end position="56"/>
    </location>
</feature>
<evidence type="ECO:0000256" key="5">
    <source>
        <dbReference type="ARBA" id="ARBA00023136"/>
    </source>
</evidence>
<evidence type="ECO:0000256" key="6">
    <source>
        <dbReference type="RuleBase" id="RU363077"/>
    </source>
</evidence>
<evidence type="ECO:0000256" key="4">
    <source>
        <dbReference type="ARBA" id="ARBA00022989"/>
    </source>
</evidence>
<keyword evidence="4 6" id="KW-1133">Transmembrane helix</keyword>
<accession>A0A1Q3DE87</accession>
<feature type="transmembrane region" description="Helical" evidence="6">
    <location>
        <begin position="302"/>
        <end position="322"/>
    </location>
</feature>
<keyword evidence="9" id="KW-1185">Reference proteome</keyword>
<name>A0A1Q3DE87_CEPFO</name>
<feature type="transmembrane region" description="Helical" evidence="6">
    <location>
        <begin position="179"/>
        <end position="199"/>
    </location>
</feature>
<comment type="subcellular location">
    <subcellularLocation>
        <location evidence="1 6">Membrane</location>
        <topology evidence="1 6">Multi-pass membrane protein</topology>
    </subcellularLocation>
</comment>
<comment type="caution">
    <text evidence="8">The sequence shown here is derived from an EMBL/GenBank/DDBJ whole genome shotgun (WGS) entry which is preliminary data.</text>
</comment>
<evidence type="ECO:0000256" key="2">
    <source>
        <dbReference type="ARBA" id="ARBA00007635"/>
    </source>
</evidence>
<evidence type="ECO:0000313" key="8">
    <source>
        <dbReference type="EMBL" id="GAV90846.1"/>
    </source>
</evidence>
<feature type="domain" description="EamA" evidence="7">
    <location>
        <begin position="15"/>
        <end position="149"/>
    </location>
</feature>